<keyword evidence="5" id="KW-0804">Transcription</keyword>
<accession>K9P8Q7</accession>
<dbReference type="InterPro" id="IPR010985">
    <property type="entry name" value="Ribbon_hlx_hlx"/>
</dbReference>
<evidence type="ECO:0000256" key="4">
    <source>
        <dbReference type="ARBA" id="ARBA00023125"/>
    </source>
</evidence>
<keyword evidence="2" id="KW-1277">Toxin-antitoxin system</keyword>
<keyword evidence="1" id="KW-0678">Repressor</keyword>
<reference evidence="8" key="1">
    <citation type="journal article" date="2013" name="Proc. Natl. Acad. Sci. U.S.A.">
        <title>Improving the coverage of the cyanobacterial phylum using diversity-driven genome sequencing.</title>
        <authorList>
            <person name="Shih P.M."/>
            <person name="Wu D."/>
            <person name="Latifi A."/>
            <person name="Axen S.D."/>
            <person name="Fewer D.P."/>
            <person name="Talla E."/>
            <person name="Calteau A."/>
            <person name="Cai F."/>
            <person name="Tandeau de Marsac N."/>
            <person name="Rippka R."/>
            <person name="Herdman M."/>
            <person name="Sivonen K."/>
            <person name="Coursin T."/>
            <person name="Laurent T."/>
            <person name="Goodwin L."/>
            <person name="Nolan M."/>
            <person name="Davenport K.W."/>
            <person name="Han C.S."/>
            <person name="Rubin E.M."/>
            <person name="Eisen J.A."/>
            <person name="Woyke T."/>
            <person name="Gugger M."/>
            <person name="Kerfeld C.A."/>
        </authorList>
    </citation>
    <scope>NUCLEOTIDE SEQUENCE [LARGE SCALE GENOMIC DNA]</scope>
    <source>
        <strain evidence="8">ATCC 27147 / PCC 6307</strain>
    </source>
</reference>
<gene>
    <name evidence="7" type="ordered locus">Cyagr_1984</name>
</gene>
<protein>
    <recommendedName>
        <fullName evidence="9">DUF1778 domain-containing protein</fullName>
    </recommendedName>
</protein>
<evidence type="ECO:0000256" key="6">
    <source>
        <dbReference type="ARBA" id="ARBA00049988"/>
    </source>
</evidence>
<dbReference type="HOGENOM" id="CLU_152494_1_2_3"/>
<dbReference type="Proteomes" id="UP000010388">
    <property type="component" value="Chromosome"/>
</dbReference>
<dbReference type="GO" id="GO:0006355">
    <property type="term" value="P:regulation of DNA-templated transcription"/>
    <property type="evidence" value="ECO:0007669"/>
    <property type="project" value="InterPro"/>
</dbReference>
<dbReference type="RefSeq" id="WP_015109556.1">
    <property type="nucleotide sequence ID" value="NC_019675.1"/>
</dbReference>
<evidence type="ECO:0000313" key="8">
    <source>
        <dbReference type="Proteomes" id="UP000010388"/>
    </source>
</evidence>
<evidence type="ECO:0000256" key="5">
    <source>
        <dbReference type="ARBA" id="ARBA00023163"/>
    </source>
</evidence>
<dbReference type="PANTHER" id="PTHR35401">
    <property type="entry name" value="COPG FAMILY HELIX-TURN-HELIX PROTEIN-RELATED-RELATED"/>
    <property type="match status" value="1"/>
</dbReference>
<dbReference type="EMBL" id="CP003495">
    <property type="protein sequence ID" value="AFY29111.1"/>
    <property type="molecule type" value="Genomic_DNA"/>
</dbReference>
<dbReference type="AlphaFoldDB" id="K9P8Q7"/>
<name>K9P8Q7_CYAGP</name>
<dbReference type="KEGG" id="cgc:Cyagr_1984"/>
<dbReference type="OrthoDB" id="558755at2"/>
<dbReference type="InterPro" id="IPR014795">
    <property type="entry name" value="TacA_1-like"/>
</dbReference>
<evidence type="ECO:0000256" key="3">
    <source>
        <dbReference type="ARBA" id="ARBA00023015"/>
    </source>
</evidence>
<organism evidence="7 8">
    <name type="scientific">Cyanobium gracile (strain ATCC 27147 / PCC 6307)</name>
    <dbReference type="NCBI Taxonomy" id="292564"/>
    <lineage>
        <taxon>Bacteria</taxon>
        <taxon>Bacillati</taxon>
        <taxon>Cyanobacteriota</taxon>
        <taxon>Cyanophyceae</taxon>
        <taxon>Synechococcales</taxon>
        <taxon>Prochlorococcaceae</taxon>
        <taxon>Cyanobium</taxon>
    </lineage>
</organism>
<dbReference type="Gene3D" id="1.20.5.780">
    <property type="entry name" value="Single helix bin"/>
    <property type="match status" value="1"/>
</dbReference>
<comment type="similarity">
    <text evidence="6">Belongs to the TacA antitoxin family.</text>
</comment>
<evidence type="ECO:0000256" key="2">
    <source>
        <dbReference type="ARBA" id="ARBA00022649"/>
    </source>
</evidence>
<dbReference type="STRING" id="292564.Cyagr_1984"/>
<dbReference type="SUPFAM" id="SSF47598">
    <property type="entry name" value="Ribbon-helix-helix"/>
    <property type="match status" value="1"/>
</dbReference>
<evidence type="ECO:0008006" key="9">
    <source>
        <dbReference type="Google" id="ProtNLM"/>
    </source>
</evidence>
<dbReference type="Pfam" id="PF08681">
    <property type="entry name" value="TacA1"/>
    <property type="match status" value="1"/>
</dbReference>
<proteinExistence type="inferred from homology"/>
<dbReference type="PANTHER" id="PTHR35401:SF1">
    <property type="entry name" value="CYTOPLASMIC PROTEIN"/>
    <property type="match status" value="1"/>
</dbReference>
<sequence length="94" mass="10777">MDNAPTRARDRRLEVRATAKDRQLIDRAVAASGIDLTEFVITHLRLAAQQVLADREVFRLDPEALDAWERINQRPARSLKGLRELMGRPSPFQE</sequence>
<evidence type="ECO:0000256" key="1">
    <source>
        <dbReference type="ARBA" id="ARBA00022491"/>
    </source>
</evidence>
<dbReference type="GO" id="GO:0003677">
    <property type="term" value="F:DNA binding"/>
    <property type="evidence" value="ECO:0007669"/>
    <property type="project" value="UniProtKB-KW"/>
</dbReference>
<dbReference type="eggNOG" id="COG4453">
    <property type="taxonomic scope" value="Bacteria"/>
</dbReference>
<evidence type="ECO:0000313" key="7">
    <source>
        <dbReference type="EMBL" id="AFY29111.1"/>
    </source>
</evidence>
<keyword evidence="4" id="KW-0238">DNA-binding</keyword>
<keyword evidence="3" id="KW-0805">Transcription regulation</keyword>